<dbReference type="Proteomes" id="UP001212997">
    <property type="component" value="Unassembled WGS sequence"/>
</dbReference>
<keyword evidence="5" id="KW-1185">Reference proteome</keyword>
<dbReference type="InterPro" id="IPR033964">
    <property type="entry name" value="ABBA"/>
</dbReference>
<keyword evidence="2" id="KW-0808">Transferase</keyword>
<feature type="binding site" evidence="3">
    <location>
        <position position="196"/>
    </location>
    <ligand>
        <name>dimethylallyl diphosphate</name>
        <dbReference type="ChEBI" id="CHEBI:57623"/>
    </ligand>
</feature>
<reference evidence="4" key="1">
    <citation type="submission" date="2022-07" db="EMBL/GenBank/DDBJ databases">
        <title>Genome Sequence of Physisporinus lineatus.</title>
        <authorList>
            <person name="Buettner E."/>
        </authorList>
    </citation>
    <scope>NUCLEOTIDE SEQUENCE</scope>
    <source>
        <strain evidence="4">VT162</strain>
    </source>
</reference>
<comment type="similarity">
    <text evidence="1">Belongs to the tryptophan dimethylallyltransferase family.</text>
</comment>
<organism evidence="4 5">
    <name type="scientific">Meripilus lineatus</name>
    <dbReference type="NCBI Taxonomy" id="2056292"/>
    <lineage>
        <taxon>Eukaryota</taxon>
        <taxon>Fungi</taxon>
        <taxon>Dikarya</taxon>
        <taxon>Basidiomycota</taxon>
        <taxon>Agaricomycotina</taxon>
        <taxon>Agaricomycetes</taxon>
        <taxon>Polyporales</taxon>
        <taxon>Meripilaceae</taxon>
        <taxon>Meripilus</taxon>
    </lineage>
</organism>
<dbReference type="GO" id="GO:0009820">
    <property type="term" value="P:alkaloid metabolic process"/>
    <property type="evidence" value="ECO:0007669"/>
    <property type="project" value="InterPro"/>
</dbReference>
<dbReference type="SFLD" id="SFLDG01162">
    <property type="entry name" value="I"/>
    <property type="match status" value="1"/>
</dbReference>
<proteinExistence type="inferred from homology"/>
<feature type="binding site" evidence="3">
    <location>
        <position position="263"/>
    </location>
    <ligand>
        <name>dimethylallyl diphosphate</name>
        <dbReference type="ChEBI" id="CHEBI:57623"/>
    </ligand>
</feature>
<dbReference type="EMBL" id="JANAWD010000256">
    <property type="protein sequence ID" value="KAJ3482793.1"/>
    <property type="molecule type" value="Genomic_DNA"/>
</dbReference>
<feature type="binding site" evidence="3">
    <location>
        <position position="261"/>
    </location>
    <ligand>
        <name>dimethylallyl diphosphate</name>
        <dbReference type="ChEBI" id="CHEBI:57623"/>
    </ligand>
</feature>
<comment type="caution">
    <text evidence="4">The sequence shown here is derived from an EMBL/GenBank/DDBJ whole genome shotgun (WGS) entry which is preliminary data.</text>
</comment>
<protein>
    <submittedName>
        <fullName evidence="4">Uncharacterized protein</fullName>
    </submittedName>
</protein>
<sequence>MLSVITPRLVEHPSPSHNEVSESVFEILSKTMKFTIDSRFWWDTVGRALSKMLCYSGYSVNSQFLHLFFFYMRVAPYMGPRPGKDNHPAFESYMTDDHTPVELSWVVNSEGRLVVRYAVEPIDDIDSACSGRPAALQMLDSLRPVMNSAFDLRWFDILESTLVWHGSVSGMKTKHGSQYFLGFDCSHSGDATLKAYFMPEVRSAQTGIPKEEIVSRALSMLGVGFETPWEDISRYFATLPLSVKPEIEIVATDCSAPEVSRIKIYVRTRSTRFTDLEGLMTLGGSLNGALMQSSMEALEALWHDVMGIDTAVADWKDQPLPPRESSGDEHLTSGLLLYYELKPGHQCSFPKVYLPVRHYCQDDFAIASNIEKYYTQRKNSSLHEYTSTIREIFGRHRELNTRTGIHTYLSLAIKKSTFEITSYYNPEIFAPERLVA</sequence>
<feature type="binding site" evidence="3">
    <location>
        <position position="353"/>
    </location>
    <ligand>
        <name>dimethylallyl diphosphate</name>
        <dbReference type="ChEBI" id="CHEBI:57623"/>
    </ligand>
</feature>
<dbReference type="CDD" id="cd13929">
    <property type="entry name" value="PT-DMATS_CymD"/>
    <property type="match status" value="1"/>
</dbReference>
<dbReference type="PANTHER" id="PTHR40627:SF4">
    <property type="entry name" value="PRENYLTRANSFERASE ASQH1-RELATED"/>
    <property type="match status" value="1"/>
</dbReference>
<evidence type="ECO:0000313" key="4">
    <source>
        <dbReference type="EMBL" id="KAJ3482793.1"/>
    </source>
</evidence>
<dbReference type="Pfam" id="PF11991">
    <property type="entry name" value="Trp_DMAT"/>
    <property type="match status" value="1"/>
</dbReference>
<evidence type="ECO:0000256" key="3">
    <source>
        <dbReference type="PIRSR" id="PIRSR000509-1"/>
    </source>
</evidence>
<name>A0AAD5YHV7_9APHY</name>
<evidence type="ECO:0000256" key="1">
    <source>
        <dbReference type="ARBA" id="ARBA00010209"/>
    </source>
</evidence>
<dbReference type="GO" id="GO:0016765">
    <property type="term" value="F:transferase activity, transferring alkyl or aryl (other than methyl) groups"/>
    <property type="evidence" value="ECO:0007669"/>
    <property type="project" value="InterPro"/>
</dbReference>
<evidence type="ECO:0000313" key="5">
    <source>
        <dbReference type="Proteomes" id="UP001212997"/>
    </source>
</evidence>
<feature type="binding site" evidence="3">
    <location>
        <position position="265"/>
    </location>
    <ligand>
        <name>dimethylallyl diphosphate</name>
        <dbReference type="ChEBI" id="CHEBI:57623"/>
    </ligand>
</feature>
<dbReference type="InterPro" id="IPR017795">
    <property type="entry name" value="ABBA_NscD-like"/>
</dbReference>
<dbReference type="InterPro" id="IPR012148">
    <property type="entry name" value="ABBA_DMATS-like"/>
</dbReference>
<dbReference type="SFLD" id="SFLDS00036">
    <property type="entry name" value="Aromatic_Prenyltransferase"/>
    <property type="match status" value="1"/>
</dbReference>
<gene>
    <name evidence="4" type="ORF">NLI96_g6738</name>
</gene>
<dbReference type="PANTHER" id="PTHR40627">
    <property type="entry name" value="INDOLE PRENYLTRANSFERASE TDIB-RELATED"/>
    <property type="match status" value="1"/>
</dbReference>
<dbReference type="PIRSF" id="PIRSF000509">
    <property type="entry name" value="Trp_DMAT"/>
    <property type="match status" value="1"/>
</dbReference>
<feature type="binding site" evidence="3">
    <location>
        <position position="116"/>
    </location>
    <ligand>
        <name>dimethylallyl diphosphate</name>
        <dbReference type="ChEBI" id="CHEBI:57623"/>
    </ligand>
</feature>
<accession>A0AAD5YHV7</accession>
<dbReference type="AlphaFoldDB" id="A0AAD5YHV7"/>
<evidence type="ECO:0000256" key="2">
    <source>
        <dbReference type="ARBA" id="ARBA00022679"/>
    </source>
</evidence>
<dbReference type="NCBIfam" id="TIGR03429">
    <property type="entry name" value="arom_pren_DMATS"/>
    <property type="match status" value="1"/>
</dbReference>
<feature type="binding site" evidence="3">
    <location>
        <position position="194"/>
    </location>
    <ligand>
        <name>dimethylallyl diphosphate</name>
        <dbReference type="ChEBI" id="CHEBI:57623"/>
    </ligand>
</feature>
<feature type="binding site" evidence="3">
    <location>
        <position position="102"/>
    </location>
    <ligand>
        <name>L-tryptophan</name>
        <dbReference type="ChEBI" id="CHEBI:57912"/>
    </ligand>
</feature>